<reference evidence="2 3" key="4">
    <citation type="journal article" date="2011" name="BMC Genomics">
        <title>RNA-Seq improves annotation of protein-coding genes in the cucumber genome.</title>
        <authorList>
            <person name="Li Z."/>
            <person name="Zhang Z."/>
            <person name="Yan P."/>
            <person name="Huang S."/>
            <person name="Fei Z."/>
            <person name="Lin K."/>
        </authorList>
    </citation>
    <scope>NUCLEOTIDE SEQUENCE [LARGE SCALE GENOMIC DNA]</scope>
    <source>
        <strain evidence="3">cv. 9930</strain>
    </source>
</reference>
<proteinExistence type="predicted"/>
<name>A0A0A0L3B3_CUCSA</name>
<organism evidence="2 3">
    <name type="scientific">Cucumis sativus</name>
    <name type="common">Cucumber</name>
    <dbReference type="NCBI Taxonomy" id="3659"/>
    <lineage>
        <taxon>Eukaryota</taxon>
        <taxon>Viridiplantae</taxon>
        <taxon>Streptophyta</taxon>
        <taxon>Embryophyta</taxon>
        <taxon>Tracheophyta</taxon>
        <taxon>Spermatophyta</taxon>
        <taxon>Magnoliopsida</taxon>
        <taxon>eudicotyledons</taxon>
        <taxon>Gunneridae</taxon>
        <taxon>Pentapetalae</taxon>
        <taxon>rosids</taxon>
        <taxon>fabids</taxon>
        <taxon>Cucurbitales</taxon>
        <taxon>Cucurbitaceae</taxon>
        <taxon>Benincaseae</taxon>
        <taxon>Cucumis</taxon>
    </lineage>
</organism>
<evidence type="ECO:0000313" key="2">
    <source>
        <dbReference type="EMBL" id="KGN55082.1"/>
    </source>
</evidence>
<evidence type="ECO:0000256" key="1">
    <source>
        <dbReference type="SAM" id="MobiDB-lite"/>
    </source>
</evidence>
<reference evidence="2 3" key="1">
    <citation type="journal article" date="2009" name="Nat. Genet.">
        <title>The genome of the cucumber, Cucumis sativus L.</title>
        <authorList>
            <person name="Huang S."/>
            <person name="Li R."/>
            <person name="Zhang Z."/>
            <person name="Li L."/>
            <person name="Gu X."/>
            <person name="Fan W."/>
            <person name="Lucas W.J."/>
            <person name="Wang X."/>
            <person name="Xie B."/>
            <person name="Ni P."/>
            <person name="Ren Y."/>
            <person name="Zhu H."/>
            <person name="Li J."/>
            <person name="Lin K."/>
            <person name="Jin W."/>
            <person name="Fei Z."/>
            <person name="Li G."/>
            <person name="Staub J."/>
            <person name="Kilian A."/>
            <person name="van der Vossen E.A."/>
            <person name="Wu Y."/>
            <person name="Guo J."/>
            <person name="He J."/>
            <person name="Jia Z."/>
            <person name="Ren Y."/>
            <person name="Tian G."/>
            <person name="Lu Y."/>
            <person name="Ruan J."/>
            <person name="Qian W."/>
            <person name="Wang M."/>
            <person name="Huang Q."/>
            <person name="Li B."/>
            <person name="Xuan Z."/>
            <person name="Cao J."/>
            <person name="Asan"/>
            <person name="Wu Z."/>
            <person name="Zhang J."/>
            <person name="Cai Q."/>
            <person name="Bai Y."/>
            <person name="Zhao B."/>
            <person name="Han Y."/>
            <person name="Li Y."/>
            <person name="Li X."/>
            <person name="Wang S."/>
            <person name="Shi Q."/>
            <person name="Liu S."/>
            <person name="Cho W.K."/>
            <person name="Kim J.Y."/>
            <person name="Xu Y."/>
            <person name="Heller-Uszynska K."/>
            <person name="Miao H."/>
            <person name="Cheng Z."/>
            <person name="Zhang S."/>
            <person name="Wu J."/>
            <person name="Yang Y."/>
            <person name="Kang H."/>
            <person name="Li M."/>
            <person name="Liang H."/>
            <person name="Ren X."/>
            <person name="Shi Z."/>
            <person name="Wen M."/>
            <person name="Jian M."/>
            <person name="Yang H."/>
            <person name="Zhang G."/>
            <person name="Yang Z."/>
            <person name="Chen R."/>
            <person name="Liu S."/>
            <person name="Li J."/>
            <person name="Ma L."/>
            <person name="Liu H."/>
            <person name="Zhou Y."/>
            <person name="Zhao J."/>
            <person name="Fang X."/>
            <person name="Li G."/>
            <person name="Fang L."/>
            <person name="Li Y."/>
            <person name="Liu D."/>
            <person name="Zheng H."/>
            <person name="Zhang Y."/>
            <person name="Qin N."/>
            <person name="Li Z."/>
            <person name="Yang G."/>
            <person name="Yang S."/>
            <person name="Bolund L."/>
            <person name="Kristiansen K."/>
            <person name="Zheng H."/>
            <person name="Li S."/>
            <person name="Zhang X."/>
            <person name="Yang H."/>
            <person name="Wang J."/>
            <person name="Sun R."/>
            <person name="Zhang B."/>
            <person name="Jiang S."/>
            <person name="Wang J."/>
            <person name="Du Y."/>
            <person name="Li S."/>
        </authorList>
    </citation>
    <scope>NUCLEOTIDE SEQUENCE [LARGE SCALE GENOMIC DNA]</scope>
    <source>
        <strain evidence="3">cv. 9930</strain>
    </source>
</reference>
<dbReference type="Gramene" id="KGN55082">
    <property type="protein sequence ID" value="KGN55082"/>
    <property type="gene ID" value="Csa_4G627810"/>
</dbReference>
<accession>A0A0A0L3B3</accession>
<protein>
    <submittedName>
        <fullName evidence="2">Uncharacterized protein</fullName>
    </submittedName>
</protein>
<feature type="region of interest" description="Disordered" evidence="1">
    <location>
        <begin position="61"/>
        <end position="81"/>
    </location>
</feature>
<dbReference type="Proteomes" id="UP000029981">
    <property type="component" value="Chromosome 4"/>
</dbReference>
<gene>
    <name evidence="2" type="ORF">Csa_4G627810</name>
</gene>
<keyword evidence="3" id="KW-1185">Reference proteome</keyword>
<sequence length="81" mass="8746">MAKAIIVMIKFFFVCFITVIILLPFLSFGSAPPPPPPPSSSPPSGFMESAKDALMASLQRRGGKPFQVQRTSPGGPDQHHH</sequence>
<dbReference type="EMBL" id="CM002925">
    <property type="protein sequence ID" value="KGN55082.1"/>
    <property type="molecule type" value="Genomic_DNA"/>
</dbReference>
<reference evidence="2 3" key="3">
    <citation type="journal article" date="2010" name="BMC Genomics">
        <title>Transcriptome sequencing and comparative analysis of cucumber flowers with different sex types.</title>
        <authorList>
            <person name="Guo S."/>
            <person name="Zheng Y."/>
            <person name="Joung J.G."/>
            <person name="Liu S."/>
            <person name="Zhang Z."/>
            <person name="Crasta O.R."/>
            <person name="Sobral B.W."/>
            <person name="Xu Y."/>
            <person name="Huang S."/>
            <person name="Fei Z."/>
        </authorList>
    </citation>
    <scope>NUCLEOTIDE SEQUENCE [LARGE SCALE GENOMIC DNA]</scope>
    <source>
        <strain evidence="3">cv. 9930</strain>
    </source>
</reference>
<evidence type="ECO:0000313" key="3">
    <source>
        <dbReference type="Proteomes" id="UP000029981"/>
    </source>
</evidence>
<reference evidence="2 3" key="2">
    <citation type="journal article" date="2009" name="PLoS ONE">
        <title>An integrated genetic and cytogenetic map of the cucumber genome.</title>
        <authorList>
            <person name="Ren Y."/>
            <person name="Zhang Z."/>
            <person name="Liu J."/>
            <person name="Staub J.E."/>
            <person name="Han Y."/>
            <person name="Cheng Z."/>
            <person name="Li X."/>
            <person name="Lu J."/>
            <person name="Miao H."/>
            <person name="Kang H."/>
            <person name="Xie B."/>
            <person name="Gu X."/>
            <person name="Wang X."/>
            <person name="Du Y."/>
            <person name="Jin W."/>
            <person name="Huang S."/>
        </authorList>
    </citation>
    <scope>NUCLEOTIDE SEQUENCE [LARGE SCALE GENOMIC DNA]</scope>
    <source>
        <strain evidence="3">cv. 9930</strain>
    </source>
</reference>
<dbReference type="AlphaFoldDB" id="A0A0A0L3B3"/>